<organism evidence="3 4">
    <name type="scientific">Streptomyces bangladeshensis</name>
    <dbReference type="NCBI Taxonomy" id="295352"/>
    <lineage>
        <taxon>Bacteria</taxon>
        <taxon>Bacillati</taxon>
        <taxon>Actinomycetota</taxon>
        <taxon>Actinomycetes</taxon>
        <taxon>Kitasatosporales</taxon>
        <taxon>Streptomycetaceae</taxon>
        <taxon>Streptomyces</taxon>
    </lineage>
</organism>
<evidence type="ECO:0000313" key="3">
    <source>
        <dbReference type="EMBL" id="GAA2200380.1"/>
    </source>
</evidence>
<keyword evidence="4" id="KW-1185">Reference proteome</keyword>
<evidence type="ECO:0000259" key="2">
    <source>
        <dbReference type="Pfam" id="PF13193"/>
    </source>
</evidence>
<dbReference type="CDD" id="cd05930">
    <property type="entry name" value="A_NRPS"/>
    <property type="match status" value="1"/>
</dbReference>
<dbReference type="SUPFAM" id="SSF56801">
    <property type="entry name" value="Acetyl-CoA synthetase-like"/>
    <property type="match status" value="1"/>
</dbReference>
<dbReference type="InterPro" id="IPR045851">
    <property type="entry name" value="AMP-bd_C_sf"/>
</dbReference>
<dbReference type="PANTHER" id="PTHR45527:SF1">
    <property type="entry name" value="FATTY ACID SYNTHASE"/>
    <property type="match status" value="1"/>
</dbReference>
<accession>A0ABN3BTY7</accession>
<sequence length="487" mass="51475">MTHRNGAGSVPEMVLAQARRQPDAPAAEYLGERTTYRQLAGRAAGIAAELTRSGVRPGAVVAVHTERGPGVLAAQLGVWLMGGVCLTLPSDLPRGRLETILTDAAPEAVVGGPRGGPEAVAPGEPRVIDPAECAPAEPGALVPAGGGAYLIYTSGSTGVPKGVLVGHESFALLARWHGGTYGVTPADRASSIAALSFDAFMWETWPYLCHGASVHFAPAELKLAPWELGDWYREQGIGLSFLPTPLAEAYLRHGTHFGQLRCLLTGGDRLRLWDGHPLRRFVNHYGPTETTVVATSHEVAPTSTGAVPIGRAIGPSRTMVVDGERETAPGAAGELLVGGACLALGYWGNPAATGRSFVRLTGSGDRWYRTGDLVRRNDEGELEFLGRIDRQIKVRGVRVEPGEIEAVLGRCPGVSDVVVDWDQDAARLTAYVVGGADGGDAHAASALTGFARRQLPAEMVPQHYVFLDRIPMTAHGKVDRTALVRTP</sequence>
<dbReference type="InterPro" id="IPR000873">
    <property type="entry name" value="AMP-dep_synth/lig_dom"/>
</dbReference>
<feature type="domain" description="AMP-dependent synthetase/ligase" evidence="1">
    <location>
        <begin position="16"/>
        <end position="347"/>
    </location>
</feature>
<evidence type="ECO:0008006" key="5">
    <source>
        <dbReference type="Google" id="ProtNLM"/>
    </source>
</evidence>
<protein>
    <recommendedName>
        <fullName evidence="5">Amino acid adenylation domain-containing protein</fullName>
    </recommendedName>
</protein>
<dbReference type="Proteomes" id="UP001501391">
    <property type="component" value="Unassembled WGS sequence"/>
</dbReference>
<proteinExistence type="predicted"/>
<dbReference type="InterPro" id="IPR010071">
    <property type="entry name" value="AA_adenyl_dom"/>
</dbReference>
<evidence type="ECO:0000313" key="4">
    <source>
        <dbReference type="Proteomes" id="UP001501391"/>
    </source>
</evidence>
<dbReference type="InterPro" id="IPR020845">
    <property type="entry name" value="AMP-binding_CS"/>
</dbReference>
<gene>
    <name evidence="3" type="ORF">GCM10009787_51040</name>
</gene>
<name>A0ABN3BTY7_9ACTN</name>
<dbReference type="InterPro" id="IPR042099">
    <property type="entry name" value="ANL_N_sf"/>
</dbReference>
<feature type="domain" description="AMP-binding enzyme C-terminal" evidence="2">
    <location>
        <begin position="403"/>
        <end position="477"/>
    </location>
</feature>
<dbReference type="PROSITE" id="PS00455">
    <property type="entry name" value="AMP_BINDING"/>
    <property type="match status" value="1"/>
</dbReference>
<dbReference type="Gene3D" id="3.40.50.12780">
    <property type="entry name" value="N-terminal domain of ligase-like"/>
    <property type="match status" value="1"/>
</dbReference>
<reference evidence="3 4" key="1">
    <citation type="journal article" date="2019" name="Int. J. Syst. Evol. Microbiol.">
        <title>The Global Catalogue of Microorganisms (GCM) 10K type strain sequencing project: providing services to taxonomists for standard genome sequencing and annotation.</title>
        <authorList>
            <consortium name="The Broad Institute Genomics Platform"/>
            <consortium name="The Broad Institute Genome Sequencing Center for Infectious Disease"/>
            <person name="Wu L."/>
            <person name="Ma J."/>
        </authorList>
    </citation>
    <scope>NUCLEOTIDE SEQUENCE [LARGE SCALE GENOMIC DNA]</scope>
    <source>
        <strain evidence="3 4">JCM 14924</strain>
    </source>
</reference>
<dbReference type="NCBIfam" id="TIGR01733">
    <property type="entry name" value="AA-adenyl-dom"/>
    <property type="match status" value="1"/>
</dbReference>
<dbReference type="EMBL" id="BAAAOQ010000017">
    <property type="protein sequence ID" value="GAA2200380.1"/>
    <property type="molecule type" value="Genomic_DNA"/>
</dbReference>
<dbReference type="Gene3D" id="3.30.300.30">
    <property type="match status" value="1"/>
</dbReference>
<dbReference type="InterPro" id="IPR025110">
    <property type="entry name" value="AMP-bd_C"/>
</dbReference>
<dbReference type="Pfam" id="PF13193">
    <property type="entry name" value="AMP-binding_C"/>
    <property type="match status" value="1"/>
</dbReference>
<dbReference type="Pfam" id="PF00501">
    <property type="entry name" value="AMP-binding"/>
    <property type="match status" value="1"/>
</dbReference>
<dbReference type="PANTHER" id="PTHR45527">
    <property type="entry name" value="NONRIBOSOMAL PEPTIDE SYNTHETASE"/>
    <property type="match status" value="1"/>
</dbReference>
<comment type="caution">
    <text evidence="3">The sequence shown here is derived from an EMBL/GenBank/DDBJ whole genome shotgun (WGS) entry which is preliminary data.</text>
</comment>
<evidence type="ECO:0000259" key="1">
    <source>
        <dbReference type="Pfam" id="PF00501"/>
    </source>
</evidence>